<comment type="caution">
    <text evidence="1">The sequence shown here is derived from an EMBL/GenBank/DDBJ whole genome shotgun (WGS) entry which is preliminary data.</text>
</comment>
<sequence>MLSASEVADTIYRAMQNGDEEVVVSCFSVWRRIALSWAPFISRLLSVRLYDMVVRLGGGLNGMDTFIGKNWSRGNEKKKGN</sequence>
<accession>A0AAV0VEF7</accession>
<proteinExistence type="predicted"/>
<reference evidence="1" key="1">
    <citation type="submission" date="2022-12" db="EMBL/GenBank/DDBJ databases">
        <authorList>
            <person name="Webb A."/>
        </authorList>
    </citation>
    <scope>NUCLEOTIDE SEQUENCE</scope>
    <source>
        <strain evidence="1">Pd1</strain>
    </source>
</reference>
<dbReference type="AlphaFoldDB" id="A0AAV0VEF7"/>
<dbReference type="EMBL" id="CANTFM010002639">
    <property type="protein sequence ID" value="CAI5746873.1"/>
    <property type="molecule type" value="Genomic_DNA"/>
</dbReference>
<protein>
    <submittedName>
        <fullName evidence="1">Uncharacterized protein</fullName>
    </submittedName>
</protein>
<organism evidence="1 2">
    <name type="scientific">Peronospora destructor</name>
    <dbReference type="NCBI Taxonomy" id="86335"/>
    <lineage>
        <taxon>Eukaryota</taxon>
        <taxon>Sar</taxon>
        <taxon>Stramenopiles</taxon>
        <taxon>Oomycota</taxon>
        <taxon>Peronosporomycetes</taxon>
        <taxon>Peronosporales</taxon>
        <taxon>Peronosporaceae</taxon>
        <taxon>Peronospora</taxon>
    </lineage>
</organism>
<gene>
    <name evidence="1" type="ORF">PDE001_LOCUS11824</name>
</gene>
<name>A0AAV0VEF7_9STRA</name>
<dbReference type="Proteomes" id="UP001162029">
    <property type="component" value="Unassembled WGS sequence"/>
</dbReference>
<evidence type="ECO:0000313" key="1">
    <source>
        <dbReference type="EMBL" id="CAI5746873.1"/>
    </source>
</evidence>
<keyword evidence="2" id="KW-1185">Reference proteome</keyword>
<evidence type="ECO:0000313" key="2">
    <source>
        <dbReference type="Proteomes" id="UP001162029"/>
    </source>
</evidence>